<evidence type="ECO:0000256" key="1">
    <source>
        <dbReference type="SAM" id="MobiDB-lite"/>
    </source>
</evidence>
<keyword evidence="2" id="KW-1133">Transmembrane helix</keyword>
<name>A0AB39YXZ6_DROSZ</name>
<protein>
    <submittedName>
        <fullName evidence="4">Uncharacterized protein</fullName>
    </submittedName>
</protein>
<sequence length="131" mass="15776">MTSIYLLVIIYVSMVIFGYWEAEGRRPSKRLNYYNYDDDSDIFERQSDTEYQLQPKSHEEEDPMDEALDTSDLEIGLGNRFGRKKHRLQRKPARKFPKSWSMLVHEGEEEMREEDPFDSDFKMLDEEDEQH</sequence>
<gene>
    <name evidence="4" type="primary">LOC108005372</name>
</gene>
<dbReference type="GeneID" id="108005372"/>
<evidence type="ECO:0000256" key="2">
    <source>
        <dbReference type="SAM" id="Phobius"/>
    </source>
</evidence>
<evidence type="ECO:0000313" key="3">
    <source>
        <dbReference type="Proteomes" id="UP001652628"/>
    </source>
</evidence>
<proteinExistence type="predicted"/>
<feature type="transmembrane region" description="Helical" evidence="2">
    <location>
        <begin position="6"/>
        <end position="22"/>
    </location>
</feature>
<dbReference type="RefSeq" id="XP_016924119.2">
    <property type="nucleotide sequence ID" value="XM_017068630.4"/>
</dbReference>
<keyword evidence="3" id="KW-1185">Reference proteome</keyword>
<keyword evidence="2" id="KW-0812">Transmembrane</keyword>
<reference evidence="4" key="1">
    <citation type="submission" date="2025-08" db="UniProtKB">
        <authorList>
            <consortium name="RefSeq"/>
        </authorList>
    </citation>
    <scope>IDENTIFICATION</scope>
</reference>
<accession>A0AB39YXZ6</accession>
<keyword evidence="2" id="KW-0472">Membrane</keyword>
<evidence type="ECO:0000313" key="4">
    <source>
        <dbReference type="RefSeq" id="XP_016924119.2"/>
    </source>
</evidence>
<organism evidence="3 4">
    <name type="scientific">Drosophila suzukii</name>
    <name type="common">Spotted-wing drosophila fruit fly</name>
    <dbReference type="NCBI Taxonomy" id="28584"/>
    <lineage>
        <taxon>Eukaryota</taxon>
        <taxon>Metazoa</taxon>
        <taxon>Ecdysozoa</taxon>
        <taxon>Arthropoda</taxon>
        <taxon>Hexapoda</taxon>
        <taxon>Insecta</taxon>
        <taxon>Pterygota</taxon>
        <taxon>Neoptera</taxon>
        <taxon>Endopterygota</taxon>
        <taxon>Diptera</taxon>
        <taxon>Brachycera</taxon>
        <taxon>Muscomorpha</taxon>
        <taxon>Ephydroidea</taxon>
        <taxon>Drosophilidae</taxon>
        <taxon>Drosophila</taxon>
        <taxon>Sophophora</taxon>
    </lineage>
</organism>
<feature type="compositionally biased region" description="Acidic residues" evidence="1">
    <location>
        <begin position="107"/>
        <end position="118"/>
    </location>
</feature>
<dbReference type="AlphaFoldDB" id="A0AB39YXZ6"/>
<dbReference type="Proteomes" id="UP001652628">
    <property type="component" value="Chromosome X"/>
</dbReference>
<feature type="region of interest" description="Disordered" evidence="1">
    <location>
        <begin position="107"/>
        <end position="131"/>
    </location>
</feature>
<feature type="region of interest" description="Disordered" evidence="1">
    <location>
        <begin position="44"/>
        <end position="67"/>
    </location>
</feature>